<dbReference type="Proteomes" id="UP001152759">
    <property type="component" value="Chromosome 4"/>
</dbReference>
<keyword evidence="3 7" id="KW-0479">Metal-binding</keyword>
<evidence type="ECO:0000256" key="6">
    <source>
        <dbReference type="PIRSR" id="PIRSR000106-2"/>
    </source>
</evidence>
<evidence type="ECO:0000313" key="12">
    <source>
        <dbReference type="Proteomes" id="UP001152759"/>
    </source>
</evidence>
<dbReference type="Pfam" id="PF00390">
    <property type="entry name" value="malic"/>
    <property type="match status" value="1"/>
</dbReference>
<evidence type="ECO:0000259" key="10">
    <source>
        <dbReference type="SMART" id="SM01274"/>
    </source>
</evidence>
<accession>A0A9P0C904</accession>
<dbReference type="Gene3D" id="3.40.50.720">
    <property type="entry name" value="NAD(P)-binding Rossmann-like Domain"/>
    <property type="match status" value="1"/>
</dbReference>
<dbReference type="GO" id="GO:0046872">
    <property type="term" value="F:metal ion binding"/>
    <property type="evidence" value="ECO:0007669"/>
    <property type="project" value="UniProtKB-KW"/>
</dbReference>
<name>A0A9P0C904_BEMTA</name>
<evidence type="ECO:0000259" key="9">
    <source>
        <dbReference type="SMART" id="SM00919"/>
    </source>
</evidence>
<dbReference type="CDD" id="cd05312">
    <property type="entry name" value="NAD_bind_1_malic_enz"/>
    <property type="match status" value="1"/>
</dbReference>
<dbReference type="AlphaFoldDB" id="A0A9P0C904"/>
<dbReference type="OrthoDB" id="5365701at2759"/>
<dbReference type="InterPro" id="IPR012301">
    <property type="entry name" value="Malic_N_dom"/>
</dbReference>
<feature type="domain" description="Malic enzyme N-terminal" evidence="10">
    <location>
        <begin position="125"/>
        <end position="306"/>
    </location>
</feature>
<feature type="binding site" evidence="7">
    <location>
        <position position="315"/>
    </location>
    <ligand>
        <name>a divalent metal cation</name>
        <dbReference type="ChEBI" id="CHEBI:60240"/>
    </ligand>
</feature>
<feature type="binding site" evidence="6">
    <location>
        <position position="201"/>
    </location>
    <ligand>
        <name>(S)-malate</name>
        <dbReference type="ChEBI" id="CHEBI:15589"/>
    </ligand>
</feature>
<gene>
    <name evidence="11" type="ORF">BEMITA_LOCUS8305</name>
</gene>
<dbReference type="PANTHER" id="PTHR23406">
    <property type="entry name" value="MALIC ENZYME-RELATED"/>
    <property type="match status" value="1"/>
</dbReference>
<feature type="domain" description="Malic enzyme NAD-binding" evidence="9">
    <location>
        <begin position="316"/>
        <end position="569"/>
    </location>
</feature>
<comment type="similarity">
    <text evidence="2 8">Belongs to the malic enzymes family.</text>
</comment>
<dbReference type="GO" id="GO:0006108">
    <property type="term" value="P:malate metabolic process"/>
    <property type="evidence" value="ECO:0007669"/>
    <property type="project" value="TreeGrafter"/>
</dbReference>
<dbReference type="InterPro" id="IPR036291">
    <property type="entry name" value="NAD(P)-bd_dom_sf"/>
</dbReference>
<dbReference type="GO" id="GO:0051287">
    <property type="term" value="F:NAD binding"/>
    <property type="evidence" value="ECO:0007669"/>
    <property type="project" value="InterPro"/>
</dbReference>
<sequence>MITIVPKTIQVTGLSSPVRGAAKKALLAKLNKLTVSSSNIEQKASYHEVTGDIICPSMVQGIDHIRDPRLNKGLAFTLEERQALGIHGLMPGRFKTQEQQLEVCRFSVMKYQEDLNRFLYLSELQDRNERLFFRLLSENVETLMPIVYTPTVGLACQKFGLIYRRPRGLFITINDKGHCFDLLKNWPEPDVRAIVVTDGERILGLGDLGACGMGIPVGKLSLYTALAGIKPHQCLPITLDVGTNNEKLLNDPLYIGLRQKRVFGPEYDELVDEFMEAVVKRYGQNTLIQFEDFGNHNAFRFLDKYRDKYCTFNDDIQGTAAVAVAGLYASRRITGKKMSDCKYLFLGAGEAALGIANLCVKAMQTEGSTIQEARDKIWMMDIDGLLVKDRPEGGLHGYKQFFAKDHKVMKNLADVVKEIQPSILIGASAAGGAFTPEVLSDMGKFNERPIIFALSNPTSKAECTAEQAYTHTEGRCIFASGSPFPPVEYNGKKFFPGQGNNAYIFPGVALGVIAGGLHHITEDLFLISAQVVSDYVTEEDISKGSLYPPLGKIKECSVEIAEKIVTYAYSKGTASHYPEPANKRAYIESLMYNYNYDCPLPATYPWPKEASEPVMETEALHGTSGEHLKTPEKFFKT</sequence>
<evidence type="ECO:0000256" key="3">
    <source>
        <dbReference type="ARBA" id="ARBA00022723"/>
    </source>
</evidence>
<evidence type="ECO:0000256" key="2">
    <source>
        <dbReference type="ARBA" id="ARBA00008785"/>
    </source>
</evidence>
<feature type="binding site" evidence="6">
    <location>
        <position position="456"/>
    </location>
    <ligand>
        <name>(S)-malate</name>
        <dbReference type="ChEBI" id="CHEBI:15589"/>
    </ligand>
</feature>
<feature type="binding site" evidence="7">
    <location>
        <position position="292"/>
    </location>
    <ligand>
        <name>a divalent metal cation</name>
        <dbReference type="ChEBI" id="CHEBI:60240"/>
    </ligand>
</feature>
<dbReference type="SUPFAM" id="SSF53223">
    <property type="entry name" value="Aminoacid dehydrogenase-like, N-terminal domain"/>
    <property type="match status" value="1"/>
</dbReference>
<evidence type="ECO:0000256" key="1">
    <source>
        <dbReference type="ARBA" id="ARBA00001936"/>
    </source>
</evidence>
<dbReference type="PRINTS" id="PR00072">
    <property type="entry name" value="MALOXRDTASE"/>
</dbReference>
<feature type="binding site" evidence="6">
    <location>
        <position position="500"/>
    </location>
    <ligand>
        <name>(S)-malate</name>
        <dbReference type="ChEBI" id="CHEBI:15589"/>
    </ligand>
</feature>
<evidence type="ECO:0000256" key="4">
    <source>
        <dbReference type="ARBA" id="ARBA00023002"/>
    </source>
</evidence>
<dbReference type="InterPro" id="IPR015884">
    <property type="entry name" value="Malic_enzyme_CS"/>
</dbReference>
<evidence type="ECO:0000256" key="7">
    <source>
        <dbReference type="PIRSR" id="PIRSR000106-3"/>
    </source>
</evidence>
<comment type="cofactor">
    <cofactor evidence="1">
        <name>Mn(2+)</name>
        <dbReference type="ChEBI" id="CHEBI:29035"/>
    </cofactor>
</comment>
<keyword evidence="12" id="KW-1185">Reference proteome</keyword>
<dbReference type="SUPFAM" id="SSF51735">
    <property type="entry name" value="NAD(P)-binding Rossmann-fold domains"/>
    <property type="match status" value="1"/>
</dbReference>
<feature type="binding site" evidence="7">
    <location>
        <position position="291"/>
    </location>
    <ligand>
        <name>a divalent metal cation</name>
        <dbReference type="ChEBI" id="CHEBI:60240"/>
    </ligand>
</feature>
<organism evidence="11 12">
    <name type="scientific">Bemisia tabaci</name>
    <name type="common">Sweetpotato whitefly</name>
    <name type="synonym">Aleurodes tabaci</name>
    <dbReference type="NCBI Taxonomy" id="7038"/>
    <lineage>
        <taxon>Eukaryota</taxon>
        <taxon>Metazoa</taxon>
        <taxon>Ecdysozoa</taxon>
        <taxon>Arthropoda</taxon>
        <taxon>Hexapoda</taxon>
        <taxon>Insecta</taxon>
        <taxon>Pterygota</taxon>
        <taxon>Neoptera</taxon>
        <taxon>Paraneoptera</taxon>
        <taxon>Hemiptera</taxon>
        <taxon>Sternorrhyncha</taxon>
        <taxon>Aleyrodoidea</taxon>
        <taxon>Aleyrodidae</taxon>
        <taxon>Aleyrodinae</taxon>
        <taxon>Bemisia</taxon>
    </lineage>
</organism>
<dbReference type="PANTHER" id="PTHR23406:SF90">
    <property type="entry name" value="MALIC ENZYME-RELATED"/>
    <property type="match status" value="1"/>
</dbReference>
<dbReference type="SMART" id="SM00919">
    <property type="entry name" value="Malic_M"/>
    <property type="match status" value="1"/>
</dbReference>
<dbReference type="SMART" id="SM01274">
    <property type="entry name" value="malic"/>
    <property type="match status" value="1"/>
</dbReference>
<dbReference type="Gene3D" id="3.40.50.10380">
    <property type="entry name" value="Malic enzyme, N-terminal domain"/>
    <property type="match status" value="1"/>
</dbReference>
<dbReference type="InterPro" id="IPR012302">
    <property type="entry name" value="Malic_NAD-bd"/>
</dbReference>
<dbReference type="InterPro" id="IPR037062">
    <property type="entry name" value="Malic_N_dom_sf"/>
</dbReference>
<dbReference type="EMBL" id="OU963865">
    <property type="protein sequence ID" value="CAH0771581.1"/>
    <property type="molecule type" value="Genomic_DNA"/>
</dbReference>
<feature type="active site" description="Proton donor" evidence="5">
    <location>
        <position position="148"/>
    </location>
</feature>
<dbReference type="GO" id="GO:0004473">
    <property type="term" value="F:malate dehydrogenase (decarboxylating) (NADP+) activity"/>
    <property type="evidence" value="ECO:0007669"/>
    <property type="project" value="TreeGrafter"/>
</dbReference>
<dbReference type="FunFam" id="3.40.50.10380:FF:000008">
    <property type="entry name" value="Malic enzyme"/>
    <property type="match status" value="1"/>
</dbReference>
<proteinExistence type="inferred from homology"/>
<dbReference type="GO" id="GO:0005739">
    <property type="term" value="C:mitochondrion"/>
    <property type="evidence" value="ECO:0007669"/>
    <property type="project" value="TreeGrafter"/>
</dbReference>
<dbReference type="Pfam" id="PF03949">
    <property type="entry name" value="Malic_M"/>
    <property type="match status" value="1"/>
</dbReference>
<protein>
    <recommendedName>
        <fullName evidence="8">Malic enzyme</fullName>
    </recommendedName>
</protein>
<dbReference type="PROSITE" id="PS00331">
    <property type="entry name" value="MALIC_ENZYMES"/>
    <property type="match status" value="1"/>
</dbReference>
<dbReference type="FunFam" id="3.40.50.720:FF:000060">
    <property type="entry name" value="Malic enzyme"/>
    <property type="match status" value="1"/>
</dbReference>
<evidence type="ECO:0000313" key="11">
    <source>
        <dbReference type="EMBL" id="CAH0771581.1"/>
    </source>
</evidence>
<dbReference type="NCBIfam" id="NF010052">
    <property type="entry name" value="PRK13529.1"/>
    <property type="match status" value="1"/>
</dbReference>
<feature type="active site" description="Proton acceptor" evidence="5">
    <location>
        <position position="219"/>
    </location>
</feature>
<evidence type="ECO:0000256" key="5">
    <source>
        <dbReference type="PIRSR" id="PIRSR000106-1"/>
    </source>
</evidence>
<dbReference type="InterPro" id="IPR046346">
    <property type="entry name" value="Aminoacid_DH-like_N_sf"/>
</dbReference>
<comment type="cofactor">
    <cofactor evidence="7">
        <name>Mg(2+)</name>
        <dbReference type="ChEBI" id="CHEBI:18420"/>
    </cofactor>
    <cofactor evidence="7">
        <name>Mn(2+)</name>
        <dbReference type="ChEBI" id="CHEBI:29035"/>
    </cofactor>
    <text evidence="7">Divalent metal cations. Prefers magnesium or manganese.</text>
</comment>
<keyword evidence="4 8" id="KW-0560">Oxidoreductase</keyword>
<dbReference type="PIRSF" id="PIRSF000106">
    <property type="entry name" value="ME"/>
    <property type="match status" value="1"/>
</dbReference>
<dbReference type="InterPro" id="IPR001891">
    <property type="entry name" value="Malic_OxRdtase"/>
</dbReference>
<dbReference type="KEGG" id="btab:109042573"/>
<evidence type="ECO:0000256" key="8">
    <source>
        <dbReference type="RuleBase" id="RU003426"/>
    </source>
</evidence>
<reference evidence="11" key="1">
    <citation type="submission" date="2021-12" db="EMBL/GenBank/DDBJ databases">
        <authorList>
            <person name="King R."/>
        </authorList>
    </citation>
    <scope>NUCLEOTIDE SEQUENCE</scope>
</reference>